<keyword evidence="2" id="KW-0732">Signal</keyword>
<feature type="domain" description="Peptidase S1" evidence="7">
    <location>
        <begin position="40"/>
        <end position="281"/>
    </location>
</feature>
<evidence type="ECO:0000256" key="4">
    <source>
        <dbReference type="ARBA" id="ARBA00022825"/>
    </source>
</evidence>
<evidence type="ECO:0000259" key="7">
    <source>
        <dbReference type="PROSITE" id="PS50240"/>
    </source>
</evidence>
<dbReference type="SMART" id="SM00020">
    <property type="entry name" value="Tryp_SPc"/>
    <property type="match status" value="1"/>
</dbReference>
<keyword evidence="4" id="KW-0720">Serine protease</keyword>
<keyword evidence="9" id="KW-1185">Reference proteome</keyword>
<dbReference type="InterPro" id="IPR001254">
    <property type="entry name" value="Trypsin_dom"/>
</dbReference>
<keyword evidence="1" id="KW-0645">Protease</keyword>
<dbReference type="PANTHER" id="PTHR24253">
    <property type="entry name" value="TRANSMEMBRANE PROTEASE SERINE"/>
    <property type="match status" value="1"/>
</dbReference>
<dbReference type="AlphaFoldDB" id="A0A3P8T8D7"/>
<evidence type="ECO:0000256" key="3">
    <source>
        <dbReference type="ARBA" id="ARBA00022801"/>
    </source>
</evidence>
<organism evidence="8 9">
    <name type="scientific">Amphiprion percula</name>
    <name type="common">Orange clownfish</name>
    <name type="synonym">Lutjanus percula</name>
    <dbReference type="NCBI Taxonomy" id="161767"/>
    <lineage>
        <taxon>Eukaryota</taxon>
        <taxon>Metazoa</taxon>
        <taxon>Chordata</taxon>
        <taxon>Craniata</taxon>
        <taxon>Vertebrata</taxon>
        <taxon>Euteleostomi</taxon>
        <taxon>Actinopterygii</taxon>
        <taxon>Neopterygii</taxon>
        <taxon>Teleostei</taxon>
        <taxon>Neoteleostei</taxon>
        <taxon>Acanthomorphata</taxon>
        <taxon>Ovalentaria</taxon>
        <taxon>Pomacentridae</taxon>
        <taxon>Amphiprion</taxon>
    </lineage>
</organism>
<evidence type="ECO:0000313" key="9">
    <source>
        <dbReference type="Proteomes" id="UP000265080"/>
    </source>
</evidence>
<dbReference type="GO" id="GO:0004252">
    <property type="term" value="F:serine-type endopeptidase activity"/>
    <property type="evidence" value="ECO:0007669"/>
    <property type="project" value="InterPro"/>
</dbReference>
<evidence type="ECO:0000256" key="5">
    <source>
        <dbReference type="ARBA" id="ARBA00023157"/>
    </source>
</evidence>
<dbReference type="CDD" id="cd00190">
    <property type="entry name" value="Tryp_SPc"/>
    <property type="match status" value="1"/>
</dbReference>
<protein>
    <recommendedName>
        <fullName evidence="7">Peptidase S1 domain-containing protein</fullName>
    </recommendedName>
</protein>
<evidence type="ECO:0000256" key="6">
    <source>
        <dbReference type="ARBA" id="ARBA00023180"/>
    </source>
</evidence>
<evidence type="ECO:0000256" key="1">
    <source>
        <dbReference type="ARBA" id="ARBA00022670"/>
    </source>
</evidence>
<sequence>SGLVKTISDILELVTCSLHICSLGSSLLSACGVATLDGTIVENESAVPGGWPWRAALNVSGSVSCSGSLISNEWILTAAHCISPMSTYLHNQSFLSLSADLNTTVVHLGLDNEATWRLADIVRHPLYDSVTFENDICLLKLAAPVNFTTDIQPICLAAADSTFYNGISSWVTDNDPTGKQQNAKVLIQTLQRINAPIMGNNECQCYHQPQNITGNMICAGRLGGGRNLCQGDSGGPLMSKSGSTFIQSGVVSWGIGCAQPSNPSVYTRVSSFHKWINDTVTGMTPGFISFVSSGNDSDLNFTCPSEPPFLDLLPPFPAFPTFPPFPAFPTFPPFPAFPTFPPFPAFPTFPPFPAFPPFPTFPPFPAFPPFPTFPSRPCDPNSPSLSCNSENLIHFTNFVALSILALVLHAFVGSG</sequence>
<dbReference type="PROSITE" id="PS50240">
    <property type="entry name" value="TRYPSIN_DOM"/>
    <property type="match status" value="1"/>
</dbReference>
<name>A0A3P8T8D7_AMPPE</name>
<dbReference type="Gene3D" id="2.40.10.10">
    <property type="entry name" value="Trypsin-like serine proteases"/>
    <property type="match status" value="1"/>
</dbReference>
<keyword evidence="3" id="KW-0378">Hydrolase</keyword>
<dbReference type="Ensembl" id="ENSAPET00000022263.1">
    <property type="protein sequence ID" value="ENSAPEP00000021685.1"/>
    <property type="gene ID" value="ENSAPEG00000015413.1"/>
</dbReference>
<dbReference type="SUPFAM" id="SSF50494">
    <property type="entry name" value="Trypsin-like serine proteases"/>
    <property type="match status" value="1"/>
</dbReference>
<dbReference type="Proteomes" id="UP000265080">
    <property type="component" value="Chromosome 23"/>
</dbReference>
<dbReference type="GO" id="GO:0006508">
    <property type="term" value="P:proteolysis"/>
    <property type="evidence" value="ECO:0007669"/>
    <property type="project" value="UniProtKB-KW"/>
</dbReference>
<dbReference type="GeneTree" id="ENSGT00940000163009"/>
<dbReference type="InterPro" id="IPR009003">
    <property type="entry name" value="Peptidase_S1_PA"/>
</dbReference>
<dbReference type="FunFam" id="2.40.10.10:FF:000024">
    <property type="entry name" value="Serine protease 53"/>
    <property type="match status" value="1"/>
</dbReference>
<dbReference type="Pfam" id="PF00089">
    <property type="entry name" value="Trypsin"/>
    <property type="match status" value="1"/>
</dbReference>
<accession>A0A3P8T8D7</accession>
<dbReference type="STRING" id="161767.ENSAPEP00000021685"/>
<dbReference type="PRINTS" id="PR00722">
    <property type="entry name" value="CHYMOTRYPSIN"/>
</dbReference>
<dbReference type="PROSITE" id="PS00134">
    <property type="entry name" value="TRYPSIN_HIS"/>
    <property type="match status" value="1"/>
</dbReference>
<reference evidence="8" key="3">
    <citation type="submission" date="2025-09" db="UniProtKB">
        <authorList>
            <consortium name="Ensembl"/>
        </authorList>
    </citation>
    <scope>IDENTIFICATION</scope>
</reference>
<reference evidence="8" key="2">
    <citation type="submission" date="2025-08" db="UniProtKB">
        <authorList>
            <consortium name="Ensembl"/>
        </authorList>
    </citation>
    <scope>IDENTIFICATION</scope>
</reference>
<dbReference type="InterPro" id="IPR018114">
    <property type="entry name" value="TRYPSIN_HIS"/>
</dbReference>
<dbReference type="InterPro" id="IPR043504">
    <property type="entry name" value="Peptidase_S1_PA_chymotrypsin"/>
</dbReference>
<evidence type="ECO:0000313" key="8">
    <source>
        <dbReference type="Ensembl" id="ENSAPEP00000021685.1"/>
    </source>
</evidence>
<proteinExistence type="predicted"/>
<evidence type="ECO:0000256" key="2">
    <source>
        <dbReference type="ARBA" id="ARBA00022729"/>
    </source>
</evidence>
<reference evidence="8 9" key="1">
    <citation type="submission" date="2018-03" db="EMBL/GenBank/DDBJ databases">
        <title>Finding Nemo's genes: A chromosome-scale reference assembly of the genome of the orange clownfish Amphiprion percula.</title>
        <authorList>
            <person name="Lehmann R."/>
        </authorList>
    </citation>
    <scope>NUCLEOTIDE SEQUENCE</scope>
</reference>
<dbReference type="InterPro" id="IPR001314">
    <property type="entry name" value="Peptidase_S1A"/>
</dbReference>
<keyword evidence="6" id="KW-0325">Glycoprotein</keyword>
<dbReference type="PANTHER" id="PTHR24253:SF144">
    <property type="entry name" value="CHYMOTRYPSIN-LIKE PROTEASE CTRL-1-RELATED"/>
    <property type="match status" value="1"/>
</dbReference>
<keyword evidence="5" id="KW-1015">Disulfide bond</keyword>